<dbReference type="InterPro" id="IPR001370">
    <property type="entry name" value="BIR_rpt"/>
</dbReference>
<comment type="caution">
    <text evidence="9">The sequence shown here is derived from an EMBL/GenBank/DDBJ whole genome shotgun (WGS) entry which is preliminary data.</text>
</comment>
<evidence type="ECO:0000313" key="9">
    <source>
        <dbReference type="EMBL" id="KAH0540725.1"/>
    </source>
</evidence>
<evidence type="ECO:0000256" key="2">
    <source>
        <dbReference type="ARBA" id="ARBA00022703"/>
    </source>
</evidence>
<keyword evidence="3" id="KW-0479">Metal-binding</keyword>
<dbReference type="Pfam" id="PF00653">
    <property type="entry name" value="BIR"/>
    <property type="match status" value="2"/>
</dbReference>
<dbReference type="CDD" id="cd00022">
    <property type="entry name" value="BIR"/>
    <property type="match status" value="2"/>
</dbReference>
<dbReference type="GO" id="GO:0008270">
    <property type="term" value="F:zinc ion binding"/>
    <property type="evidence" value="ECO:0007669"/>
    <property type="project" value="UniProtKB-KW"/>
</dbReference>
<evidence type="ECO:0000256" key="6">
    <source>
        <dbReference type="PROSITE-ProRule" id="PRU00175"/>
    </source>
</evidence>
<sequence>MTDFFRNDLGENLHDSKSTANLRLPSIQPASQLPNNNNNNNNISSDEVDNPEFPRADYRLESVRLQSYTDWPLSFMDPAKLAAAGFYHTGYNYHVKCFECGIEIREWVEGDDPMSDHQRWQSNCRFVRKLPCGNVPIGVDPSTVPSFSSRDRDVCGIYLDEIRPGASPDFPSGQTELQFPSTAKLGGQNLAQPKKPSHPEFVSYDARLKSFELWPKFMPQTKEQLADAGFYYTGTGDQTICFHCGGGLNDWEPKDDPWVQHAKWFKKCYYVRMVKGQDFIESVIGQPVAPPSHEEMMQMNLPSYIEKLKLTASIKKPEEEPEEKKPEAEVEPINKSANDDLMCKICYNYELGVVFLPCGHMVACTRCTPSMNSCPVCKEPVSMTVRTIIS</sequence>
<evidence type="ECO:0000259" key="8">
    <source>
        <dbReference type="PROSITE" id="PS50089"/>
    </source>
</evidence>
<reference evidence="9 10" key="1">
    <citation type="journal article" date="2021" name="J. Hered.">
        <title>A chromosome-level genome assembly of the parasitoid wasp, Cotesia glomerata (Hymenoptera: Braconidae).</title>
        <authorList>
            <person name="Pinto B.J."/>
            <person name="Weis J.J."/>
            <person name="Gamble T."/>
            <person name="Ode P.J."/>
            <person name="Paul R."/>
            <person name="Zaspel J.M."/>
        </authorList>
    </citation>
    <scope>NUCLEOTIDE SEQUENCE [LARGE SCALE GENOMIC DNA]</scope>
    <source>
        <strain evidence="9">CgM1</strain>
    </source>
</reference>
<dbReference type="FunFam" id="1.10.1170.10:FF:000003">
    <property type="entry name" value="E3 ubiquitin-protein ligase XIAP"/>
    <property type="match status" value="1"/>
</dbReference>
<evidence type="ECO:0000256" key="5">
    <source>
        <dbReference type="ARBA" id="ARBA00022833"/>
    </source>
</evidence>
<dbReference type="InterPro" id="IPR001841">
    <property type="entry name" value="Znf_RING"/>
</dbReference>
<keyword evidence="2" id="KW-0053">Apoptosis</keyword>
<dbReference type="PANTHER" id="PTHR10044">
    <property type="entry name" value="INHIBITOR OF APOPTOSIS"/>
    <property type="match status" value="1"/>
</dbReference>
<feature type="domain" description="RING-type" evidence="8">
    <location>
        <begin position="343"/>
        <end position="378"/>
    </location>
</feature>
<keyword evidence="10" id="KW-1185">Reference proteome</keyword>
<dbReference type="InterPro" id="IPR050784">
    <property type="entry name" value="IAP"/>
</dbReference>
<dbReference type="SMART" id="SM00238">
    <property type="entry name" value="BIR"/>
    <property type="match status" value="2"/>
</dbReference>
<protein>
    <recommendedName>
        <fullName evidence="8">RING-type domain-containing protein</fullName>
    </recommendedName>
</protein>
<comment type="similarity">
    <text evidence="1">Belongs to the IAP family.</text>
</comment>
<dbReference type="PANTHER" id="PTHR10044:SF174">
    <property type="entry name" value="DEATH-ASSOCIATED INHIBITOR OF APOPTOSIS 1"/>
    <property type="match status" value="1"/>
</dbReference>
<dbReference type="InterPro" id="IPR013083">
    <property type="entry name" value="Znf_RING/FYVE/PHD"/>
</dbReference>
<dbReference type="GO" id="GO:0005737">
    <property type="term" value="C:cytoplasm"/>
    <property type="evidence" value="ECO:0007669"/>
    <property type="project" value="TreeGrafter"/>
</dbReference>
<proteinExistence type="inferred from homology"/>
<name>A0AAV7I3V1_COTGL</name>
<dbReference type="Gene3D" id="3.30.40.10">
    <property type="entry name" value="Zinc/RING finger domain, C3HC4 (zinc finger)"/>
    <property type="match status" value="1"/>
</dbReference>
<evidence type="ECO:0000256" key="4">
    <source>
        <dbReference type="ARBA" id="ARBA00022771"/>
    </source>
</evidence>
<keyword evidence="4 6" id="KW-0863">Zinc-finger</keyword>
<accession>A0AAV7I3V1</accession>
<evidence type="ECO:0000256" key="7">
    <source>
        <dbReference type="SAM" id="MobiDB-lite"/>
    </source>
</evidence>
<keyword evidence="5" id="KW-0862">Zinc</keyword>
<dbReference type="SMART" id="SM00184">
    <property type="entry name" value="RING"/>
    <property type="match status" value="1"/>
</dbReference>
<dbReference type="PROSITE" id="PS50143">
    <property type="entry name" value="BIR_REPEAT_2"/>
    <property type="match status" value="2"/>
</dbReference>
<dbReference type="Pfam" id="PF13920">
    <property type="entry name" value="zf-C3HC4_3"/>
    <property type="match status" value="1"/>
</dbReference>
<dbReference type="Proteomes" id="UP000826195">
    <property type="component" value="Unassembled WGS sequence"/>
</dbReference>
<dbReference type="GO" id="GO:0005634">
    <property type="term" value="C:nucleus"/>
    <property type="evidence" value="ECO:0007669"/>
    <property type="project" value="TreeGrafter"/>
</dbReference>
<dbReference type="AlphaFoldDB" id="A0AAV7I3V1"/>
<evidence type="ECO:0000256" key="3">
    <source>
        <dbReference type="ARBA" id="ARBA00022723"/>
    </source>
</evidence>
<dbReference type="SUPFAM" id="SSF57924">
    <property type="entry name" value="Inhibitor of apoptosis (IAP) repeat"/>
    <property type="match status" value="2"/>
</dbReference>
<dbReference type="FunFam" id="1.10.1170.10:FF:000002">
    <property type="entry name" value="Baculoviral IAP repeat containing 7"/>
    <property type="match status" value="1"/>
</dbReference>
<evidence type="ECO:0000313" key="10">
    <source>
        <dbReference type="Proteomes" id="UP000826195"/>
    </source>
</evidence>
<organism evidence="9 10">
    <name type="scientific">Cotesia glomerata</name>
    <name type="common">Lepidopteran parasitic wasp</name>
    <name type="synonym">Apanteles glomeratus</name>
    <dbReference type="NCBI Taxonomy" id="32391"/>
    <lineage>
        <taxon>Eukaryota</taxon>
        <taxon>Metazoa</taxon>
        <taxon>Ecdysozoa</taxon>
        <taxon>Arthropoda</taxon>
        <taxon>Hexapoda</taxon>
        <taxon>Insecta</taxon>
        <taxon>Pterygota</taxon>
        <taxon>Neoptera</taxon>
        <taxon>Endopterygota</taxon>
        <taxon>Hymenoptera</taxon>
        <taxon>Apocrita</taxon>
        <taxon>Ichneumonoidea</taxon>
        <taxon>Braconidae</taxon>
        <taxon>Microgastrinae</taxon>
        <taxon>Cotesia</taxon>
    </lineage>
</organism>
<dbReference type="Gene3D" id="1.10.1170.10">
    <property type="entry name" value="Inhibitor Of Apoptosis Protein (2mihbC-IAP-1), Chain A"/>
    <property type="match status" value="2"/>
</dbReference>
<dbReference type="PROSITE" id="PS50089">
    <property type="entry name" value="ZF_RING_2"/>
    <property type="match status" value="1"/>
</dbReference>
<evidence type="ECO:0000256" key="1">
    <source>
        <dbReference type="ARBA" id="ARBA00006672"/>
    </source>
</evidence>
<gene>
    <name evidence="9" type="ORF">KQX54_019446</name>
</gene>
<dbReference type="EMBL" id="JAHXZJ010002609">
    <property type="protein sequence ID" value="KAH0540725.1"/>
    <property type="molecule type" value="Genomic_DNA"/>
</dbReference>
<dbReference type="GO" id="GO:0006915">
    <property type="term" value="P:apoptotic process"/>
    <property type="evidence" value="ECO:0007669"/>
    <property type="project" value="UniProtKB-KW"/>
</dbReference>
<feature type="region of interest" description="Disordered" evidence="7">
    <location>
        <begin position="27"/>
        <end position="51"/>
    </location>
</feature>